<dbReference type="Proteomes" id="UP000661507">
    <property type="component" value="Unassembled WGS sequence"/>
</dbReference>
<evidence type="ECO:0000313" key="2">
    <source>
        <dbReference type="Proteomes" id="UP000661507"/>
    </source>
</evidence>
<accession>A0A917K9F8</accession>
<evidence type="ECO:0000313" key="1">
    <source>
        <dbReference type="EMBL" id="GGJ03222.1"/>
    </source>
</evidence>
<organism evidence="1 2">
    <name type="scientific">Neoroseomonas lacus</name>
    <dbReference type="NCBI Taxonomy" id="287609"/>
    <lineage>
        <taxon>Bacteria</taxon>
        <taxon>Pseudomonadati</taxon>
        <taxon>Pseudomonadota</taxon>
        <taxon>Alphaproteobacteria</taxon>
        <taxon>Acetobacterales</taxon>
        <taxon>Acetobacteraceae</taxon>
        <taxon>Neoroseomonas</taxon>
    </lineage>
</organism>
<dbReference type="EMBL" id="BMKW01000002">
    <property type="protein sequence ID" value="GGJ03222.1"/>
    <property type="molecule type" value="Genomic_DNA"/>
</dbReference>
<keyword evidence="2" id="KW-1185">Reference proteome</keyword>
<reference evidence="1" key="2">
    <citation type="submission" date="2020-09" db="EMBL/GenBank/DDBJ databases">
        <authorList>
            <person name="Sun Q."/>
            <person name="Zhou Y."/>
        </authorList>
    </citation>
    <scope>NUCLEOTIDE SEQUENCE</scope>
    <source>
        <strain evidence="1">CGMCC 1.3617</strain>
    </source>
</reference>
<gene>
    <name evidence="1" type="ORF">GCM10011320_07720</name>
</gene>
<dbReference type="AlphaFoldDB" id="A0A917K9F8"/>
<name>A0A917K9F8_9PROT</name>
<comment type="caution">
    <text evidence="1">The sequence shown here is derived from an EMBL/GenBank/DDBJ whole genome shotgun (WGS) entry which is preliminary data.</text>
</comment>
<reference evidence="1" key="1">
    <citation type="journal article" date="2014" name="Int. J. Syst. Evol. Microbiol.">
        <title>Complete genome sequence of Corynebacterium casei LMG S-19264T (=DSM 44701T), isolated from a smear-ripened cheese.</title>
        <authorList>
            <consortium name="US DOE Joint Genome Institute (JGI-PGF)"/>
            <person name="Walter F."/>
            <person name="Albersmeier A."/>
            <person name="Kalinowski J."/>
            <person name="Ruckert C."/>
        </authorList>
    </citation>
    <scope>NUCLEOTIDE SEQUENCE</scope>
    <source>
        <strain evidence="1">CGMCC 1.3617</strain>
    </source>
</reference>
<protein>
    <submittedName>
        <fullName evidence="1">Uncharacterized protein</fullName>
    </submittedName>
</protein>
<proteinExistence type="predicted"/>
<sequence length="73" mass="7646">MCLPWGNVVQCEKRRYLLPGLRGGKAGSGFAAVGAGLPLQRQAAHHVGMPARQGGERARRAGLRLGVGRGLEA</sequence>